<feature type="domain" description="PatG C-terminal" evidence="3">
    <location>
        <begin position="158"/>
        <end position="271"/>
    </location>
</feature>
<feature type="region of interest" description="Disordered" evidence="1">
    <location>
        <begin position="140"/>
        <end position="160"/>
    </location>
</feature>
<sequence>MPEQPVYALGRIGYDFPTQTRRDSVKQRMGDTAEPEDPADMLAHLDENPSDAEALQWTLNLQGVPIYFLEPRGAYAAQTYELLRQFLREQLEEGVERVSVPGVISGVGRHRSGAEIPIVAPALRGMYSWTTEALVSAVAGSGDGTGAEKKSSKPTAGQREAVRGGVTNFLERVYYEIRNLGLEPRERAINFAATNAFSVEAVYEHAVRQNMELDTIDVEPSPLCPPNSDCWDVKLTFFFPERPVPSARRVYRFTVDVADVVPATIGTMRTWAIR</sequence>
<gene>
    <name evidence="4" type="ORF">DZF91_02180</name>
</gene>
<dbReference type="Pfam" id="PF18065">
    <property type="entry name" value="PatG_C"/>
    <property type="match status" value="1"/>
</dbReference>
<dbReference type="AlphaFoldDB" id="A0A372JTD6"/>
<dbReference type="InterPro" id="IPR040636">
    <property type="entry name" value="PatG_C"/>
</dbReference>
<evidence type="ECO:0000259" key="2">
    <source>
        <dbReference type="Pfam" id="PF18047"/>
    </source>
</evidence>
<dbReference type="Pfam" id="PF18047">
    <property type="entry name" value="PatG_D"/>
    <property type="match status" value="1"/>
</dbReference>
<name>A0A372JTD6_9ACTN</name>
<evidence type="ECO:0000313" key="5">
    <source>
        <dbReference type="Proteomes" id="UP000261811"/>
    </source>
</evidence>
<dbReference type="Proteomes" id="UP000261811">
    <property type="component" value="Unassembled WGS sequence"/>
</dbReference>
<feature type="domain" description="PatG" evidence="2">
    <location>
        <begin position="6"/>
        <end position="99"/>
    </location>
</feature>
<evidence type="ECO:0000259" key="3">
    <source>
        <dbReference type="Pfam" id="PF18065"/>
    </source>
</evidence>
<accession>A0A372JTD6</accession>
<evidence type="ECO:0000313" key="4">
    <source>
        <dbReference type="EMBL" id="RFU43283.1"/>
    </source>
</evidence>
<reference evidence="4 5" key="1">
    <citation type="submission" date="2018-08" db="EMBL/GenBank/DDBJ databases">
        <title>Actinomadura jelena sp. nov., a novel Actinomycete isolated from soil in Chad.</title>
        <authorList>
            <person name="Shi L."/>
        </authorList>
    </citation>
    <scope>NUCLEOTIDE SEQUENCE [LARGE SCALE GENOMIC DNA]</scope>
    <source>
        <strain evidence="4 5">NEAU-G17</strain>
    </source>
</reference>
<dbReference type="OrthoDB" id="9816306at2"/>
<dbReference type="EMBL" id="QURH01000037">
    <property type="protein sequence ID" value="RFU43283.1"/>
    <property type="molecule type" value="Genomic_DNA"/>
</dbReference>
<evidence type="ECO:0000256" key="1">
    <source>
        <dbReference type="SAM" id="MobiDB-lite"/>
    </source>
</evidence>
<comment type="caution">
    <text evidence="4">The sequence shown here is derived from an EMBL/GenBank/DDBJ whole genome shotgun (WGS) entry which is preliminary data.</text>
</comment>
<organism evidence="4 5">
    <name type="scientific">Actinomadura logoneensis</name>
    <dbReference type="NCBI Taxonomy" id="2293572"/>
    <lineage>
        <taxon>Bacteria</taxon>
        <taxon>Bacillati</taxon>
        <taxon>Actinomycetota</taxon>
        <taxon>Actinomycetes</taxon>
        <taxon>Streptosporangiales</taxon>
        <taxon>Thermomonosporaceae</taxon>
        <taxon>Actinomadura</taxon>
    </lineage>
</organism>
<dbReference type="InterPro" id="IPR040483">
    <property type="entry name" value="PatG_dom"/>
</dbReference>
<keyword evidence="5" id="KW-1185">Reference proteome</keyword>
<proteinExistence type="predicted"/>
<protein>
    <submittedName>
        <fullName evidence="4">Peptidase</fullName>
    </submittedName>
</protein>